<accession>A0A830HMS8</accession>
<evidence type="ECO:0000313" key="2">
    <source>
        <dbReference type="EMBL" id="GHP08736.1"/>
    </source>
</evidence>
<keyword evidence="1" id="KW-0472">Membrane</keyword>
<evidence type="ECO:0000313" key="3">
    <source>
        <dbReference type="Proteomes" id="UP000660262"/>
    </source>
</evidence>
<feature type="transmembrane region" description="Helical" evidence="1">
    <location>
        <begin position="20"/>
        <end position="39"/>
    </location>
</feature>
<proteinExistence type="predicted"/>
<protein>
    <submittedName>
        <fullName evidence="2">Uncharacterized protein</fullName>
    </submittedName>
</protein>
<gene>
    <name evidence="2" type="ORF">PPROV_000747300</name>
</gene>
<comment type="caution">
    <text evidence="2">The sequence shown here is derived from an EMBL/GenBank/DDBJ whole genome shotgun (WGS) entry which is preliminary data.</text>
</comment>
<keyword evidence="1" id="KW-0812">Transmembrane</keyword>
<reference evidence="2" key="1">
    <citation type="submission" date="2020-10" db="EMBL/GenBank/DDBJ databases">
        <title>Unveiling of a novel bifunctional photoreceptor, Dualchrome1, isolated from a cosmopolitan green alga.</title>
        <authorList>
            <person name="Suzuki S."/>
            <person name="Kawachi M."/>
        </authorList>
    </citation>
    <scope>NUCLEOTIDE SEQUENCE</scope>
    <source>
        <strain evidence="2">NIES 2893</strain>
    </source>
</reference>
<keyword evidence="1" id="KW-1133">Transmembrane helix</keyword>
<dbReference type="Proteomes" id="UP000660262">
    <property type="component" value="Unassembled WGS sequence"/>
</dbReference>
<organism evidence="2 3">
    <name type="scientific">Pycnococcus provasolii</name>
    <dbReference type="NCBI Taxonomy" id="41880"/>
    <lineage>
        <taxon>Eukaryota</taxon>
        <taxon>Viridiplantae</taxon>
        <taxon>Chlorophyta</taxon>
        <taxon>Pseudoscourfieldiophyceae</taxon>
        <taxon>Pseudoscourfieldiales</taxon>
        <taxon>Pycnococcaceae</taxon>
        <taxon>Pycnococcus</taxon>
    </lineage>
</organism>
<dbReference type="AlphaFoldDB" id="A0A830HMS8"/>
<sequence length="249" mass="26787">MPKLAVTATTTTARLLRSRVLVLLIASAMPTLVSARLGLMPRVRVPLRGGYSHGTRGAPGRSFQKSTSRIPAIVGSAALFDAGRAGLRAGYHGEYDRRRSPHSRDAAAGGNTKLSINEVPVGSWRTARPASARTMRSRMPPTTRLGAAAAMYDEQQRIEKYLARDAVVRENRAGRVRNSADMRAPKNRGESSYYDHAGTARRVGFRPTALLASDTPSSGLMPGAHDASQNLLLEANRGVHGARDHRQAG</sequence>
<dbReference type="EMBL" id="BNJQ01000022">
    <property type="protein sequence ID" value="GHP08736.1"/>
    <property type="molecule type" value="Genomic_DNA"/>
</dbReference>
<name>A0A830HMS8_9CHLO</name>
<evidence type="ECO:0000256" key="1">
    <source>
        <dbReference type="SAM" id="Phobius"/>
    </source>
</evidence>
<keyword evidence="3" id="KW-1185">Reference proteome</keyword>